<evidence type="ECO:0000313" key="2">
    <source>
        <dbReference type="EMBL" id="ALG12000.1"/>
    </source>
</evidence>
<dbReference type="Proteomes" id="UP000063699">
    <property type="component" value="Chromosome"/>
</dbReference>
<gene>
    <name evidence="2" type="ORF">AOZ06_38615</name>
</gene>
<keyword evidence="1" id="KW-0732">Signal</keyword>
<evidence type="ECO:0000313" key="3">
    <source>
        <dbReference type="Proteomes" id="UP000063699"/>
    </source>
</evidence>
<sequence length="236" mass="25147">MFRRSAVVALTAAAAMASLSQSASAQTVPPFDFSDCPKIPAGADPALWRCEVLMSTGTIKIGGLAGQPLGAMRLTFAEGTLDGKFAQVFGSLRAEPSRVPGGLLGIPGSDERNPLLRLDTRIEYAGFADFLSVGDRMGEQHLKLRVSSPLLPSTCTIGGDKDPIKFKPLRTSGPDVVSPNPPTAKFTMQDSEFAVPRARGCHGLERLLDKRFGLPSAPGANSMMMTTLVQMKYYNS</sequence>
<dbReference type="EMBL" id="CP012752">
    <property type="protein sequence ID" value="ALG12000.1"/>
    <property type="molecule type" value="Genomic_DNA"/>
</dbReference>
<feature type="chain" id="PRO_5006035938" description="Lipid/polyisoprenoid-binding YceI-like domain-containing protein" evidence="1">
    <location>
        <begin position="26"/>
        <end position="236"/>
    </location>
</feature>
<accession>A0A0N9I816</accession>
<dbReference type="AlphaFoldDB" id="A0A0N9I816"/>
<keyword evidence="3" id="KW-1185">Reference proteome</keyword>
<protein>
    <recommendedName>
        <fullName evidence="4">Lipid/polyisoprenoid-binding YceI-like domain-containing protein</fullName>
    </recommendedName>
</protein>
<name>A0A0N9I816_9PSEU</name>
<evidence type="ECO:0000256" key="1">
    <source>
        <dbReference type="SAM" id="SignalP"/>
    </source>
</evidence>
<reference evidence="2 3" key="1">
    <citation type="submission" date="2015-07" db="EMBL/GenBank/DDBJ databases">
        <title>Genome sequencing of Kibdelosporangium phytohabitans.</title>
        <authorList>
            <person name="Qin S."/>
            <person name="Xing K."/>
        </authorList>
    </citation>
    <scope>NUCLEOTIDE SEQUENCE [LARGE SCALE GENOMIC DNA]</scope>
    <source>
        <strain evidence="2 3">KLBMP1111</strain>
    </source>
</reference>
<organism evidence="2 3">
    <name type="scientific">Kibdelosporangium phytohabitans</name>
    <dbReference type="NCBI Taxonomy" id="860235"/>
    <lineage>
        <taxon>Bacteria</taxon>
        <taxon>Bacillati</taxon>
        <taxon>Actinomycetota</taxon>
        <taxon>Actinomycetes</taxon>
        <taxon>Pseudonocardiales</taxon>
        <taxon>Pseudonocardiaceae</taxon>
        <taxon>Kibdelosporangium</taxon>
    </lineage>
</organism>
<evidence type="ECO:0008006" key="4">
    <source>
        <dbReference type="Google" id="ProtNLM"/>
    </source>
</evidence>
<proteinExistence type="predicted"/>
<dbReference type="KEGG" id="kphy:AOZ06_38615"/>
<feature type="signal peptide" evidence="1">
    <location>
        <begin position="1"/>
        <end position="25"/>
    </location>
</feature>